<organism evidence="1 2">
    <name type="scientific">Candolleomyces eurysporus</name>
    <dbReference type="NCBI Taxonomy" id="2828524"/>
    <lineage>
        <taxon>Eukaryota</taxon>
        <taxon>Fungi</taxon>
        <taxon>Dikarya</taxon>
        <taxon>Basidiomycota</taxon>
        <taxon>Agaricomycotina</taxon>
        <taxon>Agaricomycetes</taxon>
        <taxon>Agaricomycetidae</taxon>
        <taxon>Agaricales</taxon>
        <taxon>Agaricineae</taxon>
        <taxon>Psathyrellaceae</taxon>
        <taxon>Candolleomyces</taxon>
    </lineage>
</organism>
<evidence type="ECO:0000313" key="2">
    <source>
        <dbReference type="Proteomes" id="UP001140091"/>
    </source>
</evidence>
<keyword evidence="2" id="KW-1185">Reference proteome</keyword>
<dbReference type="AlphaFoldDB" id="A0A9W8J294"/>
<proteinExistence type="predicted"/>
<protein>
    <submittedName>
        <fullName evidence="1">Uncharacterized protein</fullName>
    </submittedName>
</protein>
<dbReference type="EMBL" id="JANBPK010001219">
    <property type="protein sequence ID" value="KAJ2924478.1"/>
    <property type="molecule type" value="Genomic_DNA"/>
</dbReference>
<accession>A0A9W8J294</accession>
<evidence type="ECO:0000313" key="1">
    <source>
        <dbReference type="EMBL" id="KAJ2924478.1"/>
    </source>
</evidence>
<name>A0A9W8J294_9AGAR</name>
<dbReference type="Proteomes" id="UP001140091">
    <property type="component" value="Unassembled WGS sequence"/>
</dbReference>
<reference evidence="1" key="1">
    <citation type="submission" date="2022-06" db="EMBL/GenBank/DDBJ databases">
        <title>Genome Sequence of Candolleomyces eurysporus.</title>
        <authorList>
            <person name="Buettner E."/>
        </authorList>
    </citation>
    <scope>NUCLEOTIDE SEQUENCE</scope>
    <source>
        <strain evidence="1">VTCC 930004</strain>
    </source>
</reference>
<gene>
    <name evidence="1" type="ORF">H1R20_g12616</name>
</gene>
<feature type="non-terminal residue" evidence="1">
    <location>
        <position position="1"/>
    </location>
</feature>
<sequence>MSVLGGLDPFLAGGHNEPGHNGRIRCGFWAGALSTSHHTTLLCFSGPTTMSNACGSEKSDQWRKSLDRLMDRLSLEDTSPTVPEPVTTEHSDSLHIMHFFVTFSKVTSSKLTVEGESIDCGINGCEHSGFKDEEDLAVHARTVHGNLKPVEGVHYADYRGVLKRLPTEERWKFTLHNYVSLVGRYEVKKVKKRKTDRD</sequence>
<comment type="caution">
    <text evidence="1">The sequence shown here is derived from an EMBL/GenBank/DDBJ whole genome shotgun (WGS) entry which is preliminary data.</text>
</comment>
<dbReference type="OrthoDB" id="10338602at2759"/>